<evidence type="ECO:0000259" key="1">
    <source>
        <dbReference type="PROSITE" id="PS50943"/>
    </source>
</evidence>
<dbReference type="AlphaFoldDB" id="A0A1B1YM41"/>
<dbReference type="Pfam" id="PF01381">
    <property type="entry name" value="HTH_3"/>
    <property type="match status" value="1"/>
</dbReference>
<dbReference type="SMART" id="SM00530">
    <property type="entry name" value="HTH_XRE"/>
    <property type="match status" value="1"/>
</dbReference>
<dbReference type="Gene3D" id="1.10.260.40">
    <property type="entry name" value="lambda repressor-like DNA-binding domains"/>
    <property type="match status" value="1"/>
</dbReference>
<dbReference type="SUPFAM" id="SSF47413">
    <property type="entry name" value="lambda repressor-like DNA-binding domains"/>
    <property type="match status" value="1"/>
</dbReference>
<gene>
    <name evidence="2" type="ORF">CSTERLE_09920</name>
</gene>
<protein>
    <recommendedName>
        <fullName evidence="1">HTH cro/C1-type domain-containing protein</fullName>
    </recommendedName>
</protein>
<name>A0A1B1YM41_THEST</name>
<reference evidence="2 3" key="1">
    <citation type="submission" date="2016-02" db="EMBL/GenBank/DDBJ databases">
        <title>Comparison of Clostridium stercorarium subspecies using comparative genomics and transcriptomics.</title>
        <authorList>
            <person name="Schellenberg J."/>
            <person name="Thallinger G."/>
            <person name="Levin D.B."/>
            <person name="Zhang X."/>
            <person name="Alvare G."/>
            <person name="Fristensky B."/>
            <person name="Sparling R."/>
        </authorList>
    </citation>
    <scope>NUCLEOTIDE SEQUENCE [LARGE SCALE GENOMIC DNA]</scope>
    <source>
        <strain evidence="2 3">DSM 9219</strain>
    </source>
</reference>
<evidence type="ECO:0000313" key="2">
    <source>
        <dbReference type="EMBL" id="ANX01859.1"/>
    </source>
</evidence>
<dbReference type="CDD" id="cd00093">
    <property type="entry name" value="HTH_XRE"/>
    <property type="match status" value="1"/>
</dbReference>
<dbReference type="PROSITE" id="PS50943">
    <property type="entry name" value="HTH_CROC1"/>
    <property type="match status" value="1"/>
</dbReference>
<dbReference type="InterPro" id="IPR010982">
    <property type="entry name" value="Lambda_DNA-bd_dom_sf"/>
</dbReference>
<sequence length="67" mass="7179">MKLDAQKLLIEMANACMTITELAEKSNVSRPALTKITTGKGNPKPVTIGKLAKALGVKVEDLIERGE</sequence>
<dbReference type="RefSeq" id="WP_065821001.1">
    <property type="nucleotide sequence ID" value="NZ_CP014673.1"/>
</dbReference>
<accession>A0A1B1YM41</accession>
<evidence type="ECO:0000313" key="3">
    <source>
        <dbReference type="Proteomes" id="UP000092931"/>
    </source>
</evidence>
<proteinExistence type="predicted"/>
<dbReference type="InterPro" id="IPR001387">
    <property type="entry name" value="Cro/C1-type_HTH"/>
</dbReference>
<dbReference type="EMBL" id="CP014673">
    <property type="protein sequence ID" value="ANX01859.1"/>
    <property type="molecule type" value="Genomic_DNA"/>
</dbReference>
<feature type="domain" description="HTH cro/C1-type" evidence="1">
    <location>
        <begin position="17"/>
        <end position="62"/>
    </location>
</feature>
<dbReference type="Proteomes" id="UP000092931">
    <property type="component" value="Chromosome"/>
</dbReference>
<dbReference type="GO" id="GO:0003677">
    <property type="term" value="F:DNA binding"/>
    <property type="evidence" value="ECO:0007669"/>
    <property type="project" value="InterPro"/>
</dbReference>
<organism evidence="2 3">
    <name type="scientific">Thermoclostridium stercorarium subsp. leptospartum DSM 9219</name>
    <dbReference type="NCBI Taxonomy" id="1346611"/>
    <lineage>
        <taxon>Bacteria</taxon>
        <taxon>Bacillati</taxon>
        <taxon>Bacillota</taxon>
        <taxon>Clostridia</taxon>
        <taxon>Eubacteriales</taxon>
        <taxon>Oscillospiraceae</taxon>
        <taxon>Thermoclostridium</taxon>
    </lineage>
</organism>